<dbReference type="InterPro" id="IPR050474">
    <property type="entry name" value="Hel308_SKI2-like"/>
</dbReference>
<dbReference type="PROSITE" id="PS51194">
    <property type="entry name" value="HELICASE_CTER"/>
    <property type="match status" value="1"/>
</dbReference>
<dbReference type="Proteomes" id="UP000198569">
    <property type="component" value="Unassembled WGS sequence"/>
</dbReference>
<feature type="domain" description="Helicase C-terminal" evidence="6">
    <location>
        <begin position="397"/>
        <end position="564"/>
    </location>
</feature>
<dbReference type="PROSITE" id="PS51192">
    <property type="entry name" value="HELICASE_ATP_BIND_1"/>
    <property type="match status" value="1"/>
</dbReference>
<dbReference type="CDD" id="cd17921">
    <property type="entry name" value="DEXHc_Ski2"/>
    <property type="match status" value="1"/>
</dbReference>
<keyword evidence="1" id="KW-0547">Nucleotide-binding</keyword>
<dbReference type="InterPro" id="IPR014001">
    <property type="entry name" value="Helicase_ATP-bd"/>
</dbReference>
<dbReference type="EMBL" id="FNMV01000012">
    <property type="protein sequence ID" value="SDX60360.1"/>
    <property type="molecule type" value="Genomic_DNA"/>
</dbReference>
<dbReference type="InterPro" id="IPR011545">
    <property type="entry name" value="DEAD/DEAH_box_helicase_dom"/>
</dbReference>
<reference evidence="8" key="1">
    <citation type="submission" date="2016-10" db="EMBL/GenBank/DDBJ databases">
        <authorList>
            <person name="Varghese N."/>
            <person name="Submissions S."/>
        </authorList>
    </citation>
    <scope>NUCLEOTIDE SEQUENCE [LARGE SCALE GENOMIC DNA]</scope>
    <source>
        <strain evidence="8">DSM 15718</strain>
    </source>
</reference>
<dbReference type="GO" id="GO:0005524">
    <property type="term" value="F:ATP binding"/>
    <property type="evidence" value="ECO:0007669"/>
    <property type="project" value="UniProtKB-KW"/>
</dbReference>
<dbReference type="SMART" id="SM00487">
    <property type="entry name" value="DEXDc"/>
    <property type="match status" value="1"/>
</dbReference>
<dbReference type="RefSeq" id="WP_091433904.1">
    <property type="nucleotide sequence ID" value="NZ_FNMV01000012.1"/>
</dbReference>
<evidence type="ECO:0000256" key="2">
    <source>
        <dbReference type="ARBA" id="ARBA00022801"/>
    </source>
</evidence>
<sequence>MIAHKIFNLESFKRQYRAVLALSVCNTIKNLKWEEDVEVITQQINWNNLLGIASVLSYSDSSEHLEAALRIAQTCLNTNPNENQKTASVIILENLTNIPALKLAVKRGLIKSNYEDDLPLPFKLQTNKIKIEHSILIDESVISLNRFQKKVFDSSKINNSISISAPTSSGKSFILYQLLLEELKRKGVNIVYIVPTRALISQVEDDLRILLKKNNIGNVNLTTVPLQSVENGETNLYVFTQERLHWYLLQSENTKIDFLLVDEAHKIDNSNRGILLQRKIEEVIDLNPEVRLFFSSPFTSNPEILLENIGTSQSKETINTEFVAVNQNLLYVTQLKGKPKEWEIELILKEDKIKIGVIELDDRPTNEAKKIALITSAISSGNSGNLIYSNGAAESEKFAKILTELVAKDSSSTEVKELIKLVKTTIHRDYVLSKVLEYKIAFHYGNMPLLVRQEIERLFKENEIKYLVCTSTLLEGVNLPATAVFIRKPTRGKGKPLNENDFWNLAGRAGRWGKEFSGNIICIEPNEWGIRPSPDKKKQKIEKALDFLEQHKAPELLKYIKDGSPREEAENNQEFEFAFSYYYSKYLKGKLIGDTNFNSELITQFDLIRQSIEIPNQIIFRNPGISPIAQQELLDYFETKVNELEDLIPVYPEDVNSYEEYIKLIGRIGKTLAAFPPILNASRAILLINWMSGKPLSYLISSSYNSYRKKQPNISIDKVCRDTMEEVENFARFRFAKESSCYIDILKYFLKSINRADLIERIPDLNLWLEFGVSQTTQLSLLSLGLSRNTVIALTEFITNTTLSKLESLEWLKNADLNKLDLSPIMIQDIEKVLVK</sequence>
<name>A0A1H3D230_9FLAO</name>
<dbReference type="SMART" id="SM00490">
    <property type="entry name" value="HELICc"/>
    <property type="match status" value="1"/>
</dbReference>
<evidence type="ECO:0000256" key="4">
    <source>
        <dbReference type="ARBA" id="ARBA00022840"/>
    </source>
</evidence>
<dbReference type="Pfam" id="PF00270">
    <property type="entry name" value="DEAD"/>
    <property type="match status" value="1"/>
</dbReference>
<dbReference type="InterPro" id="IPR001650">
    <property type="entry name" value="Helicase_C-like"/>
</dbReference>
<dbReference type="GO" id="GO:0004386">
    <property type="term" value="F:helicase activity"/>
    <property type="evidence" value="ECO:0007669"/>
    <property type="project" value="UniProtKB-KW"/>
</dbReference>
<feature type="domain" description="Helicase ATP-binding" evidence="5">
    <location>
        <begin position="152"/>
        <end position="316"/>
    </location>
</feature>
<dbReference type="GO" id="GO:0016787">
    <property type="term" value="F:hydrolase activity"/>
    <property type="evidence" value="ECO:0007669"/>
    <property type="project" value="UniProtKB-KW"/>
</dbReference>
<dbReference type="PANTHER" id="PTHR47961">
    <property type="entry name" value="DNA POLYMERASE THETA, PUTATIVE (AFU_ORTHOLOGUE AFUA_1G05260)-RELATED"/>
    <property type="match status" value="1"/>
</dbReference>
<evidence type="ECO:0000313" key="8">
    <source>
        <dbReference type="Proteomes" id="UP000198569"/>
    </source>
</evidence>
<evidence type="ECO:0000256" key="1">
    <source>
        <dbReference type="ARBA" id="ARBA00022741"/>
    </source>
</evidence>
<organism evidence="7 8">
    <name type="scientific">Flavobacterium degerlachei</name>
    <dbReference type="NCBI Taxonomy" id="229203"/>
    <lineage>
        <taxon>Bacteria</taxon>
        <taxon>Pseudomonadati</taxon>
        <taxon>Bacteroidota</taxon>
        <taxon>Flavobacteriia</taxon>
        <taxon>Flavobacteriales</taxon>
        <taxon>Flavobacteriaceae</taxon>
        <taxon>Flavobacterium</taxon>
    </lineage>
</organism>
<gene>
    <name evidence="7" type="ORF">SAMN05444338_11272</name>
</gene>
<dbReference type="OrthoDB" id="9815222at2"/>
<keyword evidence="4" id="KW-0067">ATP-binding</keyword>
<evidence type="ECO:0000259" key="6">
    <source>
        <dbReference type="PROSITE" id="PS51194"/>
    </source>
</evidence>
<keyword evidence="8" id="KW-1185">Reference proteome</keyword>
<dbReference type="PANTHER" id="PTHR47961:SF6">
    <property type="entry name" value="DNA-DIRECTED DNA POLYMERASE"/>
    <property type="match status" value="1"/>
</dbReference>
<keyword evidence="2" id="KW-0378">Hydrolase</keyword>
<protein>
    <submittedName>
        <fullName evidence="7">Helicase conserved C-terminal domain-containing protein</fullName>
    </submittedName>
</protein>
<dbReference type="SUPFAM" id="SSF52540">
    <property type="entry name" value="P-loop containing nucleoside triphosphate hydrolases"/>
    <property type="match status" value="1"/>
</dbReference>
<evidence type="ECO:0000259" key="5">
    <source>
        <dbReference type="PROSITE" id="PS51192"/>
    </source>
</evidence>
<accession>A0A1H3D230</accession>
<evidence type="ECO:0000313" key="7">
    <source>
        <dbReference type="EMBL" id="SDX60360.1"/>
    </source>
</evidence>
<keyword evidence="3 7" id="KW-0347">Helicase</keyword>
<evidence type="ECO:0000256" key="3">
    <source>
        <dbReference type="ARBA" id="ARBA00022806"/>
    </source>
</evidence>
<dbReference type="Pfam" id="PF00271">
    <property type="entry name" value="Helicase_C"/>
    <property type="match status" value="1"/>
</dbReference>
<dbReference type="InterPro" id="IPR027417">
    <property type="entry name" value="P-loop_NTPase"/>
</dbReference>
<dbReference type="Gene3D" id="3.40.50.300">
    <property type="entry name" value="P-loop containing nucleotide triphosphate hydrolases"/>
    <property type="match status" value="2"/>
</dbReference>
<dbReference type="STRING" id="229203.SAMN05444338_11272"/>
<proteinExistence type="predicted"/>
<dbReference type="AlphaFoldDB" id="A0A1H3D230"/>
<dbReference type="GO" id="GO:0003676">
    <property type="term" value="F:nucleic acid binding"/>
    <property type="evidence" value="ECO:0007669"/>
    <property type="project" value="InterPro"/>
</dbReference>